<dbReference type="GO" id="GO:0010228">
    <property type="term" value="P:vegetative to reproductive phase transition of meristem"/>
    <property type="evidence" value="ECO:0007669"/>
    <property type="project" value="TreeGrafter"/>
</dbReference>
<evidence type="ECO:0000256" key="4">
    <source>
        <dbReference type="ARBA" id="ARBA00023163"/>
    </source>
</evidence>
<feature type="region of interest" description="Disordered" evidence="7">
    <location>
        <begin position="1"/>
        <end position="79"/>
    </location>
</feature>
<reference evidence="10" key="1">
    <citation type="journal article" date="2019" name="Curr. Biol.">
        <title>Genome Sequence of Striga asiatica Provides Insight into the Evolution of Plant Parasitism.</title>
        <authorList>
            <person name="Yoshida S."/>
            <person name="Kim S."/>
            <person name="Wafula E.K."/>
            <person name="Tanskanen J."/>
            <person name="Kim Y.M."/>
            <person name="Honaas L."/>
            <person name="Yang Z."/>
            <person name="Spallek T."/>
            <person name="Conn C.E."/>
            <person name="Ichihashi Y."/>
            <person name="Cheong K."/>
            <person name="Cui S."/>
            <person name="Der J.P."/>
            <person name="Gundlach H."/>
            <person name="Jiao Y."/>
            <person name="Hori C."/>
            <person name="Ishida J.K."/>
            <person name="Kasahara H."/>
            <person name="Kiba T."/>
            <person name="Kim M.S."/>
            <person name="Koo N."/>
            <person name="Laohavisit A."/>
            <person name="Lee Y.H."/>
            <person name="Lumba S."/>
            <person name="McCourt P."/>
            <person name="Mortimer J.C."/>
            <person name="Mutuku J.M."/>
            <person name="Nomura T."/>
            <person name="Sasaki-Sekimoto Y."/>
            <person name="Seto Y."/>
            <person name="Wang Y."/>
            <person name="Wakatake T."/>
            <person name="Sakakibara H."/>
            <person name="Demura T."/>
            <person name="Yamaguchi S."/>
            <person name="Yoneyama K."/>
            <person name="Manabe R.I."/>
            <person name="Nelson D.C."/>
            <person name="Schulman A.H."/>
            <person name="Timko M.P."/>
            <person name="dePamphilis C.W."/>
            <person name="Choi D."/>
            <person name="Shirasu K."/>
        </authorList>
    </citation>
    <scope>NUCLEOTIDE SEQUENCE [LARGE SCALE GENOMIC DNA]</scope>
    <source>
        <strain evidence="10">cv. UVA1</strain>
    </source>
</reference>
<evidence type="ECO:0000256" key="1">
    <source>
        <dbReference type="ARBA" id="ARBA00004123"/>
    </source>
</evidence>
<evidence type="ECO:0000259" key="8">
    <source>
        <dbReference type="PROSITE" id="PS51742"/>
    </source>
</evidence>
<dbReference type="OrthoDB" id="2156856at2759"/>
<dbReference type="Gene3D" id="3.30.1330.80">
    <property type="entry name" value="Hypothetical protein, similar to alpha- acetolactate decarboxylase, domain 2"/>
    <property type="match status" value="1"/>
</dbReference>
<dbReference type="Pfam" id="PF03479">
    <property type="entry name" value="PCC"/>
    <property type="match status" value="1"/>
</dbReference>
<comment type="caution">
    <text evidence="9">The sequence shown here is derived from an EMBL/GenBank/DDBJ whole genome shotgun (WGS) entry which is preliminary data.</text>
</comment>
<proteinExistence type="predicted"/>
<dbReference type="GO" id="GO:0003680">
    <property type="term" value="F:minor groove of adenine-thymine-rich DNA binding"/>
    <property type="evidence" value="ECO:0007669"/>
    <property type="project" value="UniProtKB-UniRule"/>
</dbReference>
<dbReference type="FunFam" id="3.30.1330.80:FF:000002">
    <property type="entry name" value="AT-hook motif nuclear-localized protein"/>
    <property type="match status" value="1"/>
</dbReference>
<comment type="subcellular location">
    <subcellularLocation>
        <location evidence="1 6">Nucleus</location>
    </subcellularLocation>
</comment>
<evidence type="ECO:0000256" key="5">
    <source>
        <dbReference type="ARBA" id="ARBA00023242"/>
    </source>
</evidence>
<dbReference type="EMBL" id="BKCP01005261">
    <property type="protein sequence ID" value="GER36982.1"/>
    <property type="molecule type" value="Genomic_DNA"/>
</dbReference>
<feature type="region of interest" description="Disordered" evidence="7">
    <location>
        <begin position="203"/>
        <end position="267"/>
    </location>
</feature>
<dbReference type="GO" id="GO:0005634">
    <property type="term" value="C:nucleus"/>
    <property type="evidence" value="ECO:0007669"/>
    <property type="project" value="UniProtKB-SubCell"/>
</dbReference>
<dbReference type="InterPro" id="IPR014476">
    <property type="entry name" value="AHL15-29"/>
</dbReference>
<dbReference type="PROSITE" id="PS51742">
    <property type="entry name" value="PPC"/>
    <property type="match status" value="1"/>
</dbReference>
<evidence type="ECO:0000313" key="9">
    <source>
        <dbReference type="EMBL" id="GER36982.1"/>
    </source>
</evidence>
<name>A0A5A7PWS8_STRAF</name>
<dbReference type="Proteomes" id="UP000325081">
    <property type="component" value="Unassembled WGS sequence"/>
</dbReference>
<dbReference type="InterPro" id="IPR005175">
    <property type="entry name" value="PPC_dom"/>
</dbReference>
<dbReference type="PANTHER" id="PTHR31100">
    <property type="entry name" value="AT-HOOK MOTIF NUCLEAR-LOCALIZED PROTEIN 15"/>
    <property type="match status" value="1"/>
</dbReference>
<comment type="function">
    <text evidence="6">Transcription factor that specifically binds AT-rich DNA sequences related to the nuclear matrix attachment regions (MARs).</text>
</comment>
<keyword evidence="2 6" id="KW-0805">Transcription regulation</keyword>
<dbReference type="GO" id="GO:0003700">
    <property type="term" value="F:DNA-binding transcription factor activity"/>
    <property type="evidence" value="ECO:0007669"/>
    <property type="project" value="TreeGrafter"/>
</dbReference>
<dbReference type="SUPFAM" id="SSF117856">
    <property type="entry name" value="AF0104/ALDC/Ptd012-like"/>
    <property type="match status" value="1"/>
</dbReference>
<feature type="domain" description="PPC" evidence="8">
    <location>
        <begin position="79"/>
        <end position="217"/>
    </location>
</feature>
<feature type="compositionally biased region" description="Low complexity" evidence="7">
    <location>
        <begin position="43"/>
        <end position="54"/>
    </location>
</feature>
<dbReference type="AlphaFoldDB" id="A0A5A7PWS8"/>
<keyword evidence="3 6" id="KW-0238">DNA-binding</keyword>
<evidence type="ECO:0000256" key="3">
    <source>
        <dbReference type="ARBA" id="ARBA00023125"/>
    </source>
</evidence>
<keyword evidence="5 6" id="KW-0539">Nucleus</keyword>
<dbReference type="PIRSF" id="PIRSF016021">
    <property type="entry name" value="ESCAROLA"/>
    <property type="match status" value="1"/>
</dbReference>
<feature type="compositionally biased region" description="Gly residues" evidence="7">
    <location>
        <begin position="225"/>
        <end position="246"/>
    </location>
</feature>
<dbReference type="PANTHER" id="PTHR31100:SF51">
    <property type="entry name" value="AT-HOOK MOTIF NUCLEAR-LOCALIZED PROTEIN 29"/>
    <property type="match status" value="1"/>
</dbReference>
<protein>
    <recommendedName>
        <fullName evidence="6">AT-hook motif nuclear-localized protein</fullName>
    </recommendedName>
</protein>
<organism evidence="9 10">
    <name type="scientific">Striga asiatica</name>
    <name type="common">Asiatic witchweed</name>
    <name type="synonym">Buchnera asiatica</name>
    <dbReference type="NCBI Taxonomy" id="4170"/>
    <lineage>
        <taxon>Eukaryota</taxon>
        <taxon>Viridiplantae</taxon>
        <taxon>Streptophyta</taxon>
        <taxon>Embryophyta</taxon>
        <taxon>Tracheophyta</taxon>
        <taxon>Spermatophyta</taxon>
        <taxon>Magnoliopsida</taxon>
        <taxon>eudicotyledons</taxon>
        <taxon>Gunneridae</taxon>
        <taxon>Pentapetalae</taxon>
        <taxon>asterids</taxon>
        <taxon>lamiids</taxon>
        <taxon>Lamiales</taxon>
        <taxon>Orobanchaceae</taxon>
        <taxon>Buchnereae</taxon>
        <taxon>Striga</taxon>
    </lineage>
</organism>
<keyword evidence="10" id="KW-1185">Reference proteome</keyword>
<keyword evidence="4 6" id="KW-0804">Transcription</keyword>
<dbReference type="CDD" id="cd11378">
    <property type="entry name" value="DUF296"/>
    <property type="match status" value="1"/>
</dbReference>
<evidence type="ECO:0000256" key="2">
    <source>
        <dbReference type="ARBA" id="ARBA00023015"/>
    </source>
</evidence>
<evidence type="ECO:0000256" key="6">
    <source>
        <dbReference type="PIRNR" id="PIRNR016021"/>
    </source>
</evidence>
<sequence length="267" mass="26684">MAEHDNHHQNSDPSPYDHNLHLHHQPPPISPQNPNADLEDQDGSPAGAAATSSGGRKRGRPPGSKNRAKPPVVVTRDGPNALRSHVLEVADGSDVFGSLSAYARRRGRGVCVLGGGGAVSDPTLRQPEGGAAAIPGRFEILSLTGTVLPPPAPPGSGGLAVFLCGGQGRVVGGSVAGPLVASGPVVLVAASFANAVFERLPLEEEEEEDGGAVEAASQSSDVSAGGLGNNCGGGGSHFNSSAGGGTAEVAPPPPPQESYPFSGDLFG</sequence>
<evidence type="ECO:0000313" key="10">
    <source>
        <dbReference type="Proteomes" id="UP000325081"/>
    </source>
</evidence>
<gene>
    <name evidence="9" type="ORF">STAS_13358</name>
</gene>
<feature type="compositionally biased region" description="Basic and acidic residues" evidence="7">
    <location>
        <begin position="1"/>
        <end position="10"/>
    </location>
</feature>
<evidence type="ECO:0000256" key="7">
    <source>
        <dbReference type="SAM" id="MobiDB-lite"/>
    </source>
</evidence>
<accession>A0A5A7PWS8</accession>